<proteinExistence type="predicted"/>
<dbReference type="InterPro" id="IPR020999">
    <property type="entry name" value="Chitin_synth_reg_RCR"/>
</dbReference>
<organism evidence="2 3">
    <name type="scientific">Ophiocordyceps australis</name>
    <dbReference type="NCBI Taxonomy" id="1399860"/>
    <lineage>
        <taxon>Eukaryota</taxon>
        <taxon>Fungi</taxon>
        <taxon>Dikarya</taxon>
        <taxon>Ascomycota</taxon>
        <taxon>Pezizomycotina</taxon>
        <taxon>Sordariomycetes</taxon>
        <taxon>Hypocreomycetidae</taxon>
        <taxon>Hypocreales</taxon>
        <taxon>Ophiocordycipitaceae</taxon>
        <taxon>Ophiocordyceps</taxon>
    </lineage>
</organism>
<keyword evidence="3" id="KW-1185">Reference proteome</keyword>
<dbReference type="Pfam" id="PF12273">
    <property type="entry name" value="RCR"/>
    <property type="match status" value="1"/>
</dbReference>
<protein>
    <submittedName>
        <fullName evidence="2">Uncharacterized protein</fullName>
    </submittedName>
</protein>
<dbReference type="AlphaFoldDB" id="A0A2C5YJ87"/>
<accession>A0A2C5YJ87</accession>
<keyword evidence="1" id="KW-1133">Transmembrane helix</keyword>
<dbReference type="PANTHER" id="PTHR28187">
    <property type="entry name" value="PROTEIN RCR1-RELATED"/>
    <property type="match status" value="1"/>
</dbReference>
<comment type="caution">
    <text evidence="2">The sequence shown here is derived from an EMBL/GenBank/DDBJ whole genome shotgun (WGS) entry which is preliminary data.</text>
</comment>
<keyword evidence="1" id="KW-0812">Transmembrane</keyword>
<evidence type="ECO:0000313" key="2">
    <source>
        <dbReference type="EMBL" id="PHH67372.1"/>
    </source>
</evidence>
<dbReference type="GO" id="GO:0016192">
    <property type="term" value="P:vesicle-mediated transport"/>
    <property type="evidence" value="ECO:0007669"/>
    <property type="project" value="TreeGrafter"/>
</dbReference>
<name>A0A2C5YJ87_9HYPO</name>
<dbReference type="STRING" id="1399860.A0A2C5YJ87"/>
<keyword evidence="1" id="KW-0472">Membrane</keyword>
<evidence type="ECO:0000313" key="3">
    <source>
        <dbReference type="Proteomes" id="UP000226192"/>
    </source>
</evidence>
<feature type="transmembrane region" description="Helical" evidence="1">
    <location>
        <begin position="46"/>
        <end position="69"/>
    </location>
</feature>
<evidence type="ECO:0000256" key="1">
    <source>
        <dbReference type="SAM" id="Phobius"/>
    </source>
</evidence>
<gene>
    <name evidence="2" type="ORF">CDD81_140</name>
</gene>
<dbReference type="PANTHER" id="PTHR28187:SF1">
    <property type="entry name" value="PROTEIN RCR1-RELATED"/>
    <property type="match status" value="1"/>
</dbReference>
<dbReference type="Proteomes" id="UP000226192">
    <property type="component" value="Unassembled WGS sequence"/>
</dbReference>
<reference evidence="2 3" key="1">
    <citation type="submission" date="2017-06" db="EMBL/GenBank/DDBJ databases">
        <title>Ant-infecting Ophiocordyceps genomes reveal a high diversity of potential behavioral manipulation genes and a possible major role for enterotoxins.</title>
        <authorList>
            <person name="De Bekker C."/>
            <person name="Evans H.C."/>
            <person name="Brachmann A."/>
            <person name="Hughes D.P."/>
        </authorList>
    </citation>
    <scope>NUCLEOTIDE SEQUENCE [LARGE SCALE GENOMIC DNA]</scope>
    <source>
        <strain evidence="2 3">Map64</strain>
    </source>
</reference>
<dbReference type="EMBL" id="NJET01000001">
    <property type="protein sequence ID" value="PHH67372.1"/>
    <property type="molecule type" value="Genomic_DNA"/>
</dbReference>
<sequence>MDMVQLFERQASRYTTCRNGVCRECINGVCRTFRSHRSVWLRLGRWILLGVLLFFVLSILMCCCCFARLRRRRGQRPMYGTGWMAPPHASNV</sequence>
<dbReference type="OrthoDB" id="3556830at2759"/>